<feature type="compositionally biased region" description="Polar residues" evidence="1">
    <location>
        <begin position="814"/>
        <end position="826"/>
    </location>
</feature>
<feature type="compositionally biased region" description="Basic and acidic residues" evidence="1">
    <location>
        <begin position="335"/>
        <end position="351"/>
    </location>
</feature>
<dbReference type="EMBL" id="MU859227">
    <property type="protein sequence ID" value="KAK3949125.1"/>
    <property type="molecule type" value="Genomic_DNA"/>
</dbReference>
<feature type="compositionally biased region" description="Polar residues" evidence="1">
    <location>
        <begin position="614"/>
        <end position="629"/>
    </location>
</feature>
<name>A0AAN6NNX6_9PEZI</name>
<feature type="compositionally biased region" description="Pro residues" evidence="1">
    <location>
        <begin position="592"/>
        <end position="601"/>
    </location>
</feature>
<feature type="compositionally biased region" description="Polar residues" evidence="1">
    <location>
        <begin position="274"/>
        <end position="288"/>
    </location>
</feature>
<reference evidence="2" key="2">
    <citation type="submission" date="2023-06" db="EMBL/GenBank/DDBJ databases">
        <authorList>
            <consortium name="Lawrence Berkeley National Laboratory"/>
            <person name="Mondo S.J."/>
            <person name="Hensen N."/>
            <person name="Bonometti L."/>
            <person name="Westerberg I."/>
            <person name="Brannstrom I.O."/>
            <person name="Guillou S."/>
            <person name="Cros-Aarteil S."/>
            <person name="Calhoun S."/>
            <person name="Haridas S."/>
            <person name="Kuo A."/>
            <person name="Pangilinan J."/>
            <person name="Riley R."/>
            <person name="Labutti K."/>
            <person name="Andreopoulos B."/>
            <person name="Lipzen A."/>
            <person name="Chen C."/>
            <person name="Yanf M."/>
            <person name="Daum C."/>
            <person name="Ng V."/>
            <person name="Clum A."/>
            <person name="Steindorff A."/>
            <person name="Ohm R."/>
            <person name="Martin F."/>
            <person name="Silar P."/>
            <person name="Natvig D."/>
            <person name="Lalanne C."/>
            <person name="Gautier V."/>
            <person name="Ament-Velasquez S.L."/>
            <person name="Kruys A."/>
            <person name="Hutchinson M.I."/>
            <person name="Powell A.J."/>
            <person name="Barry K."/>
            <person name="Miller A.N."/>
            <person name="Grigoriev I.V."/>
            <person name="Debuchy R."/>
            <person name="Gladieux P."/>
            <person name="Thoren M.H."/>
            <person name="Johannesson H."/>
        </authorList>
    </citation>
    <scope>NUCLEOTIDE SEQUENCE</scope>
    <source>
        <strain evidence="2">CBS 626.80</strain>
    </source>
</reference>
<dbReference type="AlphaFoldDB" id="A0AAN6NNX6"/>
<evidence type="ECO:0000256" key="1">
    <source>
        <dbReference type="SAM" id="MobiDB-lite"/>
    </source>
</evidence>
<feature type="region of interest" description="Disordered" evidence="1">
    <location>
        <begin position="550"/>
        <end position="958"/>
    </location>
</feature>
<feature type="compositionally biased region" description="Low complexity" evidence="1">
    <location>
        <begin position="717"/>
        <end position="727"/>
    </location>
</feature>
<feature type="compositionally biased region" description="Low complexity" evidence="1">
    <location>
        <begin position="913"/>
        <end position="924"/>
    </location>
</feature>
<feature type="compositionally biased region" description="Basic residues" evidence="1">
    <location>
        <begin position="937"/>
        <end position="947"/>
    </location>
</feature>
<feature type="region of interest" description="Disordered" evidence="1">
    <location>
        <begin position="246"/>
        <end position="359"/>
    </location>
</feature>
<feature type="compositionally biased region" description="Pro residues" evidence="1">
    <location>
        <begin position="787"/>
        <end position="796"/>
    </location>
</feature>
<feature type="compositionally biased region" description="Low complexity" evidence="1">
    <location>
        <begin position="488"/>
        <end position="497"/>
    </location>
</feature>
<feature type="compositionally biased region" description="Acidic residues" evidence="1">
    <location>
        <begin position="88"/>
        <end position="97"/>
    </location>
</feature>
<reference evidence="2" key="1">
    <citation type="journal article" date="2023" name="Mol. Phylogenet. Evol.">
        <title>Genome-scale phylogeny and comparative genomics of the fungal order Sordariales.</title>
        <authorList>
            <person name="Hensen N."/>
            <person name="Bonometti L."/>
            <person name="Westerberg I."/>
            <person name="Brannstrom I.O."/>
            <person name="Guillou S."/>
            <person name="Cros-Aarteil S."/>
            <person name="Calhoun S."/>
            <person name="Haridas S."/>
            <person name="Kuo A."/>
            <person name="Mondo S."/>
            <person name="Pangilinan J."/>
            <person name="Riley R."/>
            <person name="LaButti K."/>
            <person name="Andreopoulos B."/>
            <person name="Lipzen A."/>
            <person name="Chen C."/>
            <person name="Yan M."/>
            <person name="Daum C."/>
            <person name="Ng V."/>
            <person name="Clum A."/>
            <person name="Steindorff A."/>
            <person name="Ohm R.A."/>
            <person name="Martin F."/>
            <person name="Silar P."/>
            <person name="Natvig D.O."/>
            <person name="Lalanne C."/>
            <person name="Gautier V."/>
            <person name="Ament-Velasquez S.L."/>
            <person name="Kruys A."/>
            <person name="Hutchinson M.I."/>
            <person name="Powell A.J."/>
            <person name="Barry K."/>
            <person name="Miller A.N."/>
            <person name="Grigoriev I.V."/>
            <person name="Debuchy R."/>
            <person name="Gladieux P."/>
            <person name="Hiltunen Thoren M."/>
            <person name="Johannesson H."/>
        </authorList>
    </citation>
    <scope>NUCLEOTIDE SEQUENCE</scope>
    <source>
        <strain evidence="2">CBS 626.80</strain>
    </source>
</reference>
<feature type="region of interest" description="Disordered" evidence="1">
    <location>
        <begin position="980"/>
        <end position="1011"/>
    </location>
</feature>
<feature type="compositionally biased region" description="Polar residues" evidence="1">
    <location>
        <begin position="144"/>
        <end position="156"/>
    </location>
</feature>
<feature type="compositionally biased region" description="Polar residues" evidence="1">
    <location>
        <begin position="687"/>
        <end position="702"/>
    </location>
</feature>
<comment type="caution">
    <text evidence="2">The sequence shown here is derived from an EMBL/GenBank/DDBJ whole genome shotgun (WGS) entry which is preliminary data.</text>
</comment>
<accession>A0AAN6NNX6</accession>
<organism evidence="2 3">
    <name type="scientific">Pseudoneurospora amorphoporcata</name>
    <dbReference type="NCBI Taxonomy" id="241081"/>
    <lineage>
        <taxon>Eukaryota</taxon>
        <taxon>Fungi</taxon>
        <taxon>Dikarya</taxon>
        <taxon>Ascomycota</taxon>
        <taxon>Pezizomycotina</taxon>
        <taxon>Sordariomycetes</taxon>
        <taxon>Sordariomycetidae</taxon>
        <taxon>Sordariales</taxon>
        <taxon>Sordariaceae</taxon>
        <taxon>Pseudoneurospora</taxon>
    </lineage>
</organism>
<feature type="compositionally biased region" description="Low complexity" evidence="1">
    <location>
        <begin position="735"/>
        <end position="753"/>
    </location>
</feature>
<proteinExistence type="predicted"/>
<evidence type="ECO:0000313" key="2">
    <source>
        <dbReference type="EMBL" id="KAK3949125.1"/>
    </source>
</evidence>
<feature type="region of interest" description="Disordered" evidence="1">
    <location>
        <begin position="67"/>
        <end position="183"/>
    </location>
</feature>
<feature type="compositionally biased region" description="Polar residues" evidence="1">
    <location>
        <begin position="100"/>
        <end position="109"/>
    </location>
</feature>
<feature type="compositionally biased region" description="Low complexity" evidence="1">
    <location>
        <begin position="576"/>
        <end position="591"/>
    </location>
</feature>
<feature type="compositionally biased region" description="Low complexity" evidence="1">
    <location>
        <begin position="845"/>
        <end position="864"/>
    </location>
</feature>
<feature type="compositionally biased region" description="Pro residues" evidence="1">
    <location>
        <begin position="705"/>
        <end position="716"/>
    </location>
</feature>
<feature type="region of interest" description="Disordered" evidence="1">
    <location>
        <begin position="479"/>
        <end position="504"/>
    </location>
</feature>
<feature type="compositionally biased region" description="Polar residues" evidence="1">
    <location>
        <begin position="766"/>
        <end position="785"/>
    </location>
</feature>
<dbReference type="Proteomes" id="UP001303222">
    <property type="component" value="Unassembled WGS sequence"/>
</dbReference>
<keyword evidence="3" id="KW-1185">Reference proteome</keyword>
<feature type="compositionally biased region" description="Low complexity" evidence="1">
    <location>
        <begin position="803"/>
        <end position="813"/>
    </location>
</feature>
<sequence length="1011" mass="107395">MTSPALHIPTWSPGHLSGKQKIPRNILRVHREQQELLDRQDAWNPDGFANVPAELLQQVKAQYIHSIAPLPSPRKNPSPARPSADSLREDEEQDEPSTPDPTATGSQEGTPIPWSPSPEHHLRPATPVSDGEAKDGTPGRLESSPENNSTPKQATIATPDLPSRALPAPFSSQKRPAEHGPSSPLVFKVKARVPFLPEFPPSSSVASEDGLEFQVPMAVTDVLPPVNKGALPVLPDDAELEQTPPSAQIIPASYLARTTPSRPPPEKRRRIMTKSATTIYSDYRSTATEPERASAVFPRAETEEPSMTRLSEHIADSQQAPEEQQSADTSSHSLKTREQPTQHLASSDEKIPPNGPPSQVPYTAYKVAYPDYKGSLGDFVRAVLCVHDLRKRSAIMEFLYDDFVRYYCDDYLQYIREAADGHGNVPVRVAIEFYNDQVSRPRYQKGVLTKENINDVLEKYPKMVRSISETLGFTTPVVLRENGDSSKPKMPIIPSPSTTNHLPKPRLAAKSITKALVGTLTAELASDPIHPPSSIPNKRIRPVIQTIDRSVPRRLSNRPLELEPPVEDEPIPGSDAAAPIEIGSASSSSSPSPSPPPPVLPQAPSRSQGMGPASSATKVTRPQNQTRVSPSPREASAAFKGPRLDTSPPPPPPSSANITTQRASISPPPPRRGSKVDVSSPALPASHQRTQQKNTRPSSQIVPGTPVPAPVAPPRPTTTTAPSPSRPLITQIPALTNFTNTNTNTNLPLLSQLSNAESIPDPSAPSALSSTARSKLISSTANAYNHTPPPPPPPHSRPSGPIAATATGTTTATHLNVLSTQISNPDSIPEPSLPPRLQRQQRTKSSSSWNPSSSPRLTSSNLSRLAHITSSSRKFLQRKPALGAGAGAGAGAGTPSSSASASGSGLGLGSGSGSVVTSSAATGVIGSGGIVKDKGKGKAKAKAKVKGKGKDTGTGTGGRDLRAEYFVNFVREKKMREIREATEKTEKAAAAAAAASPSHLAPESSNGQQAG</sequence>
<protein>
    <submittedName>
        <fullName evidence="2">Uncharacterized protein</fullName>
    </submittedName>
</protein>
<evidence type="ECO:0000313" key="3">
    <source>
        <dbReference type="Proteomes" id="UP001303222"/>
    </source>
</evidence>
<feature type="compositionally biased region" description="Pro residues" evidence="1">
    <location>
        <begin position="70"/>
        <end position="80"/>
    </location>
</feature>
<feature type="compositionally biased region" description="Low complexity" evidence="1">
    <location>
        <begin position="893"/>
        <end position="903"/>
    </location>
</feature>
<feature type="compositionally biased region" description="Polar residues" evidence="1">
    <location>
        <begin position="316"/>
        <end position="334"/>
    </location>
</feature>
<gene>
    <name evidence="2" type="ORF">QBC32DRAFT_244340</name>
</gene>